<dbReference type="Pfam" id="PF18475">
    <property type="entry name" value="PIN7"/>
    <property type="match status" value="1"/>
</dbReference>
<proteinExistence type="predicted"/>
<evidence type="ECO:0000313" key="2">
    <source>
        <dbReference type="EMBL" id="VEF43587.1"/>
    </source>
</evidence>
<dbReference type="Proteomes" id="UP000272690">
    <property type="component" value="Chromosome"/>
</dbReference>
<gene>
    <name evidence="2" type="ORF">NCTC5906_01542</name>
</gene>
<dbReference type="GeneID" id="69059892"/>
<organism evidence="2 3">
    <name type="scientific">Aggregatibacter aphrophilus ATCC 33389</name>
    <dbReference type="NCBI Taxonomy" id="985008"/>
    <lineage>
        <taxon>Bacteria</taxon>
        <taxon>Pseudomonadati</taxon>
        <taxon>Pseudomonadota</taxon>
        <taxon>Gammaproteobacteria</taxon>
        <taxon>Pasteurellales</taxon>
        <taxon>Pasteurellaceae</taxon>
        <taxon>Aggregatibacter</taxon>
    </lineage>
</organism>
<accession>A0A3S4PZ50</accession>
<evidence type="ECO:0000313" key="3">
    <source>
        <dbReference type="Proteomes" id="UP000272690"/>
    </source>
</evidence>
<feature type="domain" description="PIN-like" evidence="1">
    <location>
        <begin position="5"/>
        <end position="100"/>
    </location>
</feature>
<reference evidence="2 3" key="1">
    <citation type="submission" date="2018-12" db="EMBL/GenBank/DDBJ databases">
        <authorList>
            <consortium name="Pathogen Informatics"/>
        </authorList>
    </citation>
    <scope>NUCLEOTIDE SEQUENCE [LARGE SCALE GENOMIC DNA]</scope>
    <source>
        <strain evidence="2 3">NCTC5906</strain>
    </source>
</reference>
<dbReference type="RefSeq" id="WP_005703128.1">
    <property type="nucleotide sequence ID" value="NZ_AEWB02000006.1"/>
</dbReference>
<dbReference type="AlphaFoldDB" id="A0A3S4PZ50"/>
<protein>
    <recommendedName>
        <fullName evidence="1">PIN-like domain-containing protein</fullName>
    </recommendedName>
</protein>
<dbReference type="EMBL" id="LR134327">
    <property type="protein sequence ID" value="VEF43587.1"/>
    <property type="molecule type" value="Genomic_DNA"/>
</dbReference>
<sequence>MKYAFIDYENIHSLDNLNLHLYERIFLFLGANQPTIQLSEKFNDELNFTLITIKNIAKNNLDFHIAYYLGKMDMQTDKNIEFCVISKDNGYSGICEFIQNQRNPRKCILLKPSLPDVEEEPMKLIEDKSSKTAQY</sequence>
<name>A0A3S4PZ50_AGGAP</name>
<dbReference type="InterPro" id="IPR041494">
    <property type="entry name" value="PIN7"/>
</dbReference>
<evidence type="ECO:0000259" key="1">
    <source>
        <dbReference type="Pfam" id="PF18475"/>
    </source>
</evidence>